<comment type="caution">
    <text evidence="2">The sequence shown here is derived from an EMBL/GenBank/DDBJ whole genome shotgun (WGS) entry which is preliminary data.</text>
</comment>
<dbReference type="Pfam" id="PF08951">
    <property type="entry name" value="EntA_Immun"/>
    <property type="match status" value="1"/>
</dbReference>
<evidence type="ECO:0000313" key="4">
    <source>
        <dbReference type="Proteomes" id="UP000009326"/>
    </source>
</evidence>
<reference evidence="2 4" key="1">
    <citation type="submission" date="2012-06" db="EMBL/GenBank/DDBJ databases">
        <title>Draft genome sequence of Lactobacillus gigeriorum CRBIP 24.85T, isolated from chicken crop.</title>
        <authorList>
            <person name="Cousin S."/>
            <person name="Ma L."/>
            <person name="Creno S."/>
            <person name="Clermont D."/>
            <person name="Loux V."/>
            <person name="Bizet C."/>
            <person name="Bouchier C."/>
        </authorList>
    </citation>
    <scope>NUCLEOTIDE SEQUENCE [LARGE SCALE GENOMIC DNA]</scope>
    <source>
        <strain evidence="4">CRBIP 24.85T</strain>
        <strain evidence="2">Type strain: CRBIP 24.85</strain>
    </source>
</reference>
<dbReference type="SUPFAM" id="SSF109797">
    <property type="entry name" value="Bacteriocin immunity protein-like"/>
    <property type="match status" value="1"/>
</dbReference>
<dbReference type="OrthoDB" id="2320060at2"/>
<protein>
    <submittedName>
        <fullName evidence="2">Enterocin A Immunity superfamily</fullName>
    </submittedName>
</protein>
<evidence type="ECO:0000256" key="1">
    <source>
        <dbReference type="ARBA" id="ARBA00023025"/>
    </source>
</evidence>
<dbReference type="EMBL" id="AYZO01000046">
    <property type="protein sequence ID" value="KRN09452.1"/>
    <property type="molecule type" value="Genomic_DNA"/>
</dbReference>
<gene>
    <name evidence="2" type="ORF">BN52_04785</name>
    <name evidence="3" type="ORF">FC38_GL001417</name>
</gene>
<dbReference type="RefSeq" id="WP_008473657.1">
    <property type="nucleotide sequence ID" value="NZ_AYZO01000046.1"/>
</dbReference>
<dbReference type="Gene3D" id="1.20.1440.50">
    <property type="entry name" value="Ta0600-like"/>
    <property type="match status" value="1"/>
</dbReference>
<dbReference type="InterPro" id="IPR015046">
    <property type="entry name" value="LciA_Immunity-like"/>
</dbReference>
<reference evidence="3 5" key="2">
    <citation type="journal article" date="2015" name="Genome Announc.">
        <title>Expanding the biotechnology potential of lactobacilli through comparative genomics of 213 strains and associated genera.</title>
        <authorList>
            <person name="Sun Z."/>
            <person name="Harris H.M."/>
            <person name="McCann A."/>
            <person name="Guo C."/>
            <person name="Argimon S."/>
            <person name="Zhang W."/>
            <person name="Yang X."/>
            <person name="Jeffery I.B."/>
            <person name="Cooney J.C."/>
            <person name="Kagawa T.F."/>
            <person name="Liu W."/>
            <person name="Song Y."/>
            <person name="Salvetti E."/>
            <person name="Wrobel A."/>
            <person name="Rasinkangas P."/>
            <person name="Parkhill J."/>
            <person name="Rea M.C."/>
            <person name="O'Sullivan O."/>
            <person name="Ritari J."/>
            <person name="Douillard F.P."/>
            <person name="Paul Ross R."/>
            <person name="Yang R."/>
            <person name="Briner A.E."/>
            <person name="Felis G.E."/>
            <person name="de Vos W.M."/>
            <person name="Barrangou R."/>
            <person name="Klaenhammer T.R."/>
            <person name="Caufield P.W."/>
            <person name="Cui Y."/>
            <person name="Zhang H."/>
            <person name="O'Toole P.W."/>
        </authorList>
    </citation>
    <scope>NUCLEOTIDE SEQUENCE [LARGE SCALE GENOMIC DNA]</scope>
    <source>
        <strain evidence="3 5">DSM 23908</strain>
    </source>
</reference>
<accession>I7KPP9</accession>
<dbReference type="GO" id="GO:0030153">
    <property type="term" value="P:bacteriocin immunity"/>
    <property type="evidence" value="ECO:0007669"/>
    <property type="project" value="UniProtKB-KW"/>
</dbReference>
<dbReference type="Proteomes" id="UP000051521">
    <property type="component" value="Unassembled WGS sequence"/>
</dbReference>
<evidence type="ECO:0000313" key="2">
    <source>
        <dbReference type="EMBL" id="CCI87434.1"/>
    </source>
</evidence>
<dbReference type="PATRIC" id="fig|1423751.3.peg.1462"/>
<sequence>MQDNVQELTKMLIRIEQEVSIDRDAVDLIEQAISMIKNGSSVDKVIFTLNQNLNNYSLTHGFRLSAGLTELKLKLSESPNKWRGAGITDAI</sequence>
<dbReference type="AlphaFoldDB" id="I7KPP9"/>
<evidence type="ECO:0000313" key="3">
    <source>
        <dbReference type="EMBL" id="KRN09452.1"/>
    </source>
</evidence>
<dbReference type="Proteomes" id="UP000009326">
    <property type="component" value="Unassembled WGS sequence"/>
</dbReference>
<keyword evidence="1" id="KW-0079">Bacteriocin immunity</keyword>
<dbReference type="InterPro" id="IPR023130">
    <property type="entry name" value="Ta0600-like_sf"/>
</dbReference>
<evidence type="ECO:0000313" key="5">
    <source>
        <dbReference type="Proteomes" id="UP000051521"/>
    </source>
</evidence>
<proteinExistence type="predicted"/>
<dbReference type="EMBL" id="CAKC01000066">
    <property type="protein sequence ID" value="CCI87434.1"/>
    <property type="molecule type" value="Genomic_DNA"/>
</dbReference>
<name>I7KPP9_9LACO</name>
<organism evidence="2 4">
    <name type="scientific">Lactobacillus gigeriorum DSM 23908 = CRBIP 24.85</name>
    <dbReference type="NCBI Taxonomy" id="1423751"/>
    <lineage>
        <taxon>Bacteria</taxon>
        <taxon>Bacillati</taxon>
        <taxon>Bacillota</taxon>
        <taxon>Bacilli</taxon>
        <taxon>Lactobacillales</taxon>
        <taxon>Lactobacillaceae</taxon>
        <taxon>Lactobacillus</taxon>
    </lineage>
</organism>
<keyword evidence="5" id="KW-1185">Reference proteome</keyword>